<dbReference type="GeneID" id="22891819"/>
<keyword evidence="3" id="KW-1185">Reference proteome</keyword>
<proteinExistence type="predicted"/>
<dbReference type="OrthoDB" id="9991317at2759"/>
<reference evidence="2 3" key="1">
    <citation type="journal article" date="2011" name="PLoS Pathog.">
        <title>Genomic and proteomic analyses of the fungus Arthrobotrys oligospora provide insights into nematode-trap formation.</title>
        <authorList>
            <person name="Yang J."/>
            <person name="Wang L."/>
            <person name="Ji X."/>
            <person name="Feng Y."/>
            <person name="Li X."/>
            <person name="Zou C."/>
            <person name="Xu J."/>
            <person name="Ren Y."/>
            <person name="Mi Q."/>
            <person name="Wu J."/>
            <person name="Liu S."/>
            <person name="Liu Y."/>
            <person name="Huang X."/>
            <person name="Wang H."/>
            <person name="Niu X."/>
            <person name="Li J."/>
            <person name="Liang L."/>
            <person name="Luo Y."/>
            <person name="Ji K."/>
            <person name="Zhou W."/>
            <person name="Yu Z."/>
            <person name="Li G."/>
            <person name="Liu Y."/>
            <person name="Li L."/>
            <person name="Qiao M."/>
            <person name="Feng L."/>
            <person name="Zhang K.-Q."/>
        </authorList>
    </citation>
    <scope>NUCLEOTIDE SEQUENCE [LARGE SCALE GENOMIC DNA]</scope>
    <source>
        <strain evidence="3">ATCC 24927 / CBS 115.81 / DSM 1491</strain>
    </source>
</reference>
<dbReference type="InterPro" id="IPR011990">
    <property type="entry name" value="TPR-like_helical_dom_sf"/>
</dbReference>
<dbReference type="Proteomes" id="UP000008784">
    <property type="component" value="Unassembled WGS sequence"/>
</dbReference>
<sequence length="953" mass="106456">MDGEQVSDREDAQMHRTVEMSEHFDKLLTMYWTIRNNGYLKEMTIEIMLGRLDIECSRPSISKNLPAKILCNCFIDMSSNYRNWSEKGGGKVAIDLAISALEVAASIAVKCLSGDRCIARYIPILFSDLASLHCYRFYKLGNREDIEIAIQIAEGATVLPLITAKGKTVCNLNLAELYYARFHILGRQKDLQKSIQSMKETLACLSIDTSLRDYCLSRLQIYYLNRFMRSGDRKDFQRALELVQEASLMTWNNDPLILNMLICIKEVFDSFDHSIFGQFGDPSNSGDTFQVQVAEQAVAATPENCPSHVQKLLLLAFAYDNRFSSLKDRADLQRAIQTLEKAASLIPTGEGVPAPVLSTLSCQYERWFQFGGLENQEDLWKVMACNRELFTNSSRYTPLESRILSGVRLCNLYLQCGANCEAAEVMAEIIALLSQITQGSLDRRDHEYLLSQTTHLSCAACSLFLEVGRSATEAFRVLEAGRGVMASLAIRSQTSVSLLEDINPQLHKRYQTLRNQLCTGTNGDDQPMLESNRDPRILEIRQPFFIERELQETEDEIRKIPGFSTFQLSLGEEELKSLATDGPIVTFNNTSDRCDALIITTAGVEALLLEDLDSRHAVRRITRISQISGRHPTKLGDNNDEMEDLLKWLWVSAVRPVLDHLGYLHPAPGSRKDYKLPRIWWITCGALGLAPLHAAGIYGKPGAECAMDFVVSSYISTAQALDFARTKSRAQLEQSKDAQKEALLVSASDEYLGFEAEIQDIRDIIQNHCNPITLQDASRTDVLHQLKSSKIAHFACHGVSVGFQGDPGVPRTSPSDSYLLLKGSKDDIDGKSNEKITVADLVGIKNPKARLAYLSACSTAKISPDKLSDETINIANAFQLAGYPHVVGTIWEAEDESATMIAKSFYEKLWKGDSGPQSFDVALALHRAVKELMNDPEWKDDFIAWAPFVHIGA</sequence>
<dbReference type="RefSeq" id="XP_011120692.1">
    <property type="nucleotide sequence ID" value="XM_011122390.1"/>
</dbReference>
<gene>
    <name evidence="2" type="ORF">AOL_s00075g79</name>
</gene>
<protein>
    <recommendedName>
        <fullName evidence="1">CHAT domain-containing protein</fullName>
    </recommendedName>
</protein>
<dbReference type="eggNOG" id="KOG4626">
    <property type="taxonomic scope" value="Eukaryota"/>
</dbReference>
<dbReference type="HOGENOM" id="CLU_001305_5_1_1"/>
<dbReference type="STRING" id="756982.G1X880"/>
<dbReference type="EMBL" id="ADOT01000119">
    <property type="protein sequence ID" value="EGX50653.1"/>
    <property type="molecule type" value="Genomic_DNA"/>
</dbReference>
<dbReference type="InParanoid" id="G1X880"/>
<comment type="caution">
    <text evidence="2">The sequence shown here is derived from an EMBL/GenBank/DDBJ whole genome shotgun (WGS) entry which is preliminary data.</text>
</comment>
<dbReference type="Pfam" id="PF12770">
    <property type="entry name" value="CHAT"/>
    <property type="match status" value="1"/>
</dbReference>
<dbReference type="OMA" id="LICIKEV"/>
<name>G1X880_ARTOA</name>
<dbReference type="InterPro" id="IPR024983">
    <property type="entry name" value="CHAT_dom"/>
</dbReference>
<feature type="domain" description="CHAT" evidence="1">
    <location>
        <begin position="644"/>
        <end position="953"/>
    </location>
</feature>
<dbReference type="AlphaFoldDB" id="G1X880"/>
<evidence type="ECO:0000259" key="1">
    <source>
        <dbReference type="Pfam" id="PF12770"/>
    </source>
</evidence>
<evidence type="ECO:0000313" key="2">
    <source>
        <dbReference type="EMBL" id="EGX50653.1"/>
    </source>
</evidence>
<organism evidence="2 3">
    <name type="scientific">Arthrobotrys oligospora (strain ATCC 24927 / CBS 115.81 / DSM 1491)</name>
    <name type="common">Nematode-trapping fungus</name>
    <name type="synonym">Didymozoophaga oligospora</name>
    <dbReference type="NCBI Taxonomy" id="756982"/>
    <lineage>
        <taxon>Eukaryota</taxon>
        <taxon>Fungi</taxon>
        <taxon>Dikarya</taxon>
        <taxon>Ascomycota</taxon>
        <taxon>Pezizomycotina</taxon>
        <taxon>Orbiliomycetes</taxon>
        <taxon>Orbiliales</taxon>
        <taxon>Orbiliaceae</taxon>
        <taxon>Orbilia</taxon>
        <taxon>Orbilia oligospora</taxon>
    </lineage>
</organism>
<accession>G1X880</accession>
<evidence type="ECO:0000313" key="3">
    <source>
        <dbReference type="Proteomes" id="UP000008784"/>
    </source>
</evidence>
<dbReference type="Gene3D" id="1.25.40.10">
    <property type="entry name" value="Tetratricopeptide repeat domain"/>
    <property type="match status" value="1"/>
</dbReference>